<dbReference type="AlphaFoldDB" id="A0A6J6K5T8"/>
<keyword evidence="1" id="KW-1133">Transmembrane helix</keyword>
<evidence type="ECO:0000256" key="1">
    <source>
        <dbReference type="SAM" id="Phobius"/>
    </source>
</evidence>
<keyword evidence="1" id="KW-0812">Transmembrane</keyword>
<name>A0A6J6K5T8_9ZZZZ</name>
<reference evidence="2" key="1">
    <citation type="submission" date="2020-05" db="EMBL/GenBank/DDBJ databases">
        <authorList>
            <person name="Chiriac C."/>
            <person name="Salcher M."/>
            <person name="Ghai R."/>
            <person name="Kavagutti S V."/>
        </authorList>
    </citation>
    <scope>NUCLEOTIDE SEQUENCE</scope>
</reference>
<organism evidence="2">
    <name type="scientific">freshwater metagenome</name>
    <dbReference type="NCBI Taxonomy" id="449393"/>
    <lineage>
        <taxon>unclassified sequences</taxon>
        <taxon>metagenomes</taxon>
        <taxon>ecological metagenomes</taxon>
    </lineage>
</organism>
<keyword evidence="1" id="KW-0472">Membrane</keyword>
<gene>
    <name evidence="2" type="ORF">UFOPK2234_00069</name>
</gene>
<accession>A0A6J6K5T8</accession>
<protein>
    <submittedName>
        <fullName evidence="2">Unannotated protein</fullName>
    </submittedName>
</protein>
<feature type="transmembrane region" description="Helical" evidence="1">
    <location>
        <begin position="43"/>
        <end position="66"/>
    </location>
</feature>
<evidence type="ECO:0000313" key="2">
    <source>
        <dbReference type="EMBL" id="CAB4643673.1"/>
    </source>
</evidence>
<sequence>MAIFEFAPAIQISRKIVREKTNQAVLRLVPEAKSGEVAGDKTFIIFLATIFTTGLLSLLVINTALAKDAFLLQQLKQEAQVLTDEREAILRQVAVVSSPDRLAQRASELGMVASVNPRFLDMSAGVK</sequence>
<dbReference type="EMBL" id="CAEZWG010000005">
    <property type="protein sequence ID" value="CAB4643673.1"/>
    <property type="molecule type" value="Genomic_DNA"/>
</dbReference>
<proteinExistence type="predicted"/>